<feature type="domain" description="N-acetyltransferase" evidence="3">
    <location>
        <begin position="168"/>
        <end position="306"/>
    </location>
</feature>
<dbReference type="RefSeq" id="WP_076173925.1">
    <property type="nucleotide sequence ID" value="NZ_MRTP01000010.1"/>
</dbReference>
<evidence type="ECO:0000256" key="2">
    <source>
        <dbReference type="ARBA" id="ARBA00023315"/>
    </source>
</evidence>
<proteinExistence type="predicted"/>
<dbReference type="SUPFAM" id="SSF55729">
    <property type="entry name" value="Acyl-CoA N-acyltransferases (Nat)"/>
    <property type="match status" value="2"/>
</dbReference>
<dbReference type="InterPro" id="IPR000182">
    <property type="entry name" value="GNAT_dom"/>
</dbReference>
<keyword evidence="2" id="KW-0012">Acyltransferase</keyword>
<evidence type="ECO:0000256" key="1">
    <source>
        <dbReference type="ARBA" id="ARBA00022679"/>
    </source>
</evidence>
<dbReference type="AlphaFoldDB" id="A0A1R1EFN2"/>
<dbReference type="InterPro" id="IPR016181">
    <property type="entry name" value="Acyl_CoA_acyltransferase"/>
</dbReference>
<evidence type="ECO:0000259" key="3">
    <source>
        <dbReference type="PROSITE" id="PS51186"/>
    </source>
</evidence>
<gene>
    <name evidence="4" type="ORF">BK138_26930</name>
</gene>
<comment type="caution">
    <text evidence="4">The sequence shown here is derived from an EMBL/GenBank/DDBJ whole genome shotgun (WGS) entry which is preliminary data.</text>
</comment>
<dbReference type="PANTHER" id="PTHR43877">
    <property type="entry name" value="AMINOALKYLPHOSPHONATE N-ACETYLTRANSFERASE-RELATED-RELATED"/>
    <property type="match status" value="1"/>
</dbReference>
<dbReference type="GO" id="GO:0016747">
    <property type="term" value="F:acyltransferase activity, transferring groups other than amino-acyl groups"/>
    <property type="evidence" value="ECO:0007669"/>
    <property type="project" value="InterPro"/>
</dbReference>
<name>A0A1R1EFN2_9BACL</name>
<keyword evidence="1" id="KW-0808">Transferase</keyword>
<dbReference type="PROSITE" id="PS51186">
    <property type="entry name" value="GNAT"/>
    <property type="match status" value="1"/>
</dbReference>
<protein>
    <recommendedName>
        <fullName evidence="3">N-acetyltransferase domain-containing protein</fullName>
    </recommendedName>
</protein>
<reference evidence="4 5" key="1">
    <citation type="submission" date="2016-11" db="EMBL/GenBank/DDBJ databases">
        <title>Paenibacillus species isolates.</title>
        <authorList>
            <person name="Beno S.M."/>
        </authorList>
    </citation>
    <scope>NUCLEOTIDE SEQUENCE [LARGE SCALE GENOMIC DNA]</scope>
    <source>
        <strain evidence="4 5">FSL R5-0378</strain>
    </source>
</reference>
<dbReference type="STRING" id="297318.BK138_26930"/>
<dbReference type="EMBL" id="MRTP01000010">
    <property type="protein sequence ID" value="OMF50628.1"/>
    <property type="molecule type" value="Genomic_DNA"/>
</dbReference>
<dbReference type="Proteomes" id="UP000187172">
    <property type="component" value="Unassembled WGS sequence"/>
</dbReference>
<dbReference type="InterPro" id="IPR050832">
    <property type="entry name" value="Bact_Acetyltransf"/>
</dbReference>
<evidence type="ECO:0000313" key="4">
    <source>
        <dbReference type="EMBL" id="OMF50628.1"/>
    </source>
</evidence>
<sequence>MKFSDDDLVIRLHERSDTANIVTMTNRDPFHMLNGLTAEAFEQDLDEPGERIRDNTFVVELGQTTAGYFSLCFVERTTHISVYCYGTVDVDWRRRGIGTAMFKFIFTRLEAIARQEVKPIHFIHRALTSISGETALGANFGMQAQNSLGILCLNDLNHIKVSSPPSEFEFRPPTLEDAPIWAEIYNDAFGGNKTVESVIHEFQGTGFSQNLYMLCENETGTAVGLLCATLRGMHARIPTLAVKRKWHRRGIGEAMLSEILQRLQDSGAVDVRLSVDSSNDAAKGLYTKFGFQEEYQRIHYAAIFSP</sequence>
<evidence type="ECO:0000313" key="5">
    <source>
        <dbReference type="Proteomes" id="UP000187172"/>
    </source>
</evidence>
<dbReference type="CDD" id="cd04301">
    <property type="entry name" value="NAT_SF"/>
    <property type="match status" value="2"/>
</dbReference>
<keyword evidence="5" id="KW-1185">Reference proteome</keyword>
<dbReference type="Pfam" id="PF00583">
    <property type="entry name" value="Acetyltransf_1"/>
    <property type="match status" value="1"/>
</dbReference>
<accession>A0A1R1EFN2</accession>
<dbReference type="Gene3D" id="3.40.630.30">
    <property type="match status" value="1"/>
</dbReference>
<organism evidence="4 5">
    <name type="scientific">Paenibacillus rhizosphaerae</name>
    <dbReference type="NCBI Taxonomy" id="297318"/>
    <lineage>
        <taxon>Bacteria</taxon>
        <taxon>Bacillati</taxon>
        <taxon>Bacillota</taxon>
        <taxon>Bacilli</taxon>
        <taxon>Bacillales</taxon>
        <taxon>Paenibacillaceae</taxon>
        <taxon>Paenibacillus</taxon>
    </lineage>
</organism>